<evidence type="ECO:0000256" key="2">
    <source>
        <dbReference type="ARBA" id="ARBA00023002"/>
    </source>
</evidence>
<evidence type="ECO:0000313" key="4">
    <source>
        <dbReference type="EMBL" id="KAA0016309.1"/>
    </source>
</evidence>
<dbReference type="InterPro" id="IPR013149">
    <property type="entry name" value="ADH-like_C"/>
</dbReference>
<keyword evidence="2" id="KW-0560">Oxidoreductase</keyword>
<dbReference type="Gene3D" id="3.40.50.720">
    <property type="entry name" value="NAD(P)-binding Rossmann-like Domain"/>
    <property type="match status" value="1"/>
</dbReference>
<dbReference type="Pfam" id="PF00107">
    <property type="entry name" value="ADH_zinc_N"/>
    <property type="match status" value="1"/>
</dbReference>
<reference evidence="4 5" key="1">
    <citation type="submission" date="2019-07" db="EMBL/GenBank/DDBJ databases">
        <title>Rhodococcus cavernicolus sp. nov., isolated from a cave.</title>
        <authorList>
            <person name="Lee S.D."/>
        </authorList>
    </citation>
    <scope>NUCLEOTIDE SEQUENCE [LARGE SCALE GENOMIC DNA]</scope>
    <source>
        <strain evidence="4 5">C1-24</strain>
    </source>
</reference>
<dbReference type="InterPro" id="IPR020843">
    <property type="entry name" value="ER"/>
</dbReference>
<dbReference type="Gene3D" id="3.90.180.10">
    <property type="entry name" value="Medium-chain alcohol dehydrogenases, catalytic domain"/>
    <property type="match status" value="1"/>
</dbReference>
<evidence type="ECO:0000313" key="5">
    <source>
        <dbReference type="Proteomes" id="UP000322244"/>
    </source>
</evidence>
<dbReference type="InterPro" id="IPR013154">
    <property type="entry name" value="ADH-like_N"/>
</dbReference>
<proteinExistence type="predicted"/>
<protein>
    <submittedName>
        <fullName evidence="4">Zinc-binding dehydrogenase</fullName>
    </submittedName>
</protein>
<dbReference type="OrthoDB" id="5195079at2"/>
<feature type="domain" description="Enoyl reductase (ER)" evidence="3">
    <location>
        <begin position="10"/>
        <end position="313"/>
    </location>
</feature>
<dbReference type="PANTHER" id="PTHR48106">
    <property type="entry name" value="QUINONE OXIDOREDUCTASE PIG3-RELATED"/>
    <property type="match status" value="1"/>
</dbReference>
<accession>A0A5A7S0L5</accession>
<dbReference type="GO" id="GO:0003960">
    <property type="term" value="F:quinone reductase (NADPH) activity"/>
    <property type="evidence" value="ECO:0007669"/>
    <property type="project" value="TreeGrafter"/>
</dbReference>
<dbReference type="SUPFAM" id="SSF50129">
    <property type="entry name" value="GroES-like"/>
    <property type="match status" value="1"/>
</dbReference>
<keyword evidence="5" id="KW-1185">Reference proteome</keyword>
<dbReference type="SUPFAM" id="SSF51735">
    <property type="entry name" value="NAD(P)-binding Rossmann-fold domains"/>
    <property type="match status" value="1"/>
</dbReference>
<dbReference type="Proteomes" id="UP000322244">
    <property type="component" value="Unassembled WGS sequence"/>
</dbReference>
<dbReference type="InterPro" id="IPR036291">
    <property type="entry name" value="NAD(P)-bd_dom_sf"/>
</dbReference>
<dbReference type="EMBL" id="VLNY01000029">
    <property type="protein sequence ID" value="KAA0016309.1"/>
    <property type="molecule type" value="Genomic_DNA"/>
</dbReference>
<keyword evidence="1" id="KW-0521">NADP</keyword>
<dbReference type="SMART" id="SM00829">
    <property type="entry name" value="PKS_ER"/>
    <property type="match status" value="1"/>
</dbReference>
<dbReference type="PANTHER" id="PTHR48106:SF13">
    <property type="entry name" value="QUINONE OXIDOREDUCTASE-RELATED"/>
    <property type="match status" value="1"/>
</dbReference>
<dbReference type="GO" id="GO:0070402">
    <property type="term" value="F:NADPH binding"/>
    <property type="evidence" value="ECO:0007669"/>
    <property type="project" value="TreeGrafter"/>
</dbReference>
<organism evidence="4 5">
    <name type="scientific">Antrihabitans cavernicola</name>
    <dbReference type="NCBI Taxonomy" id="2495913"/>
    <lineage>
        <taxon>Bacteria</taxon>
        <taxon>Bacillati</taxon>
        <taxon>Actinomycetota</taxon>
        <taxon>Actinomycetes</taxon>
        <taxon>Mycobacteriales</taxon>
        <taxon>Nocardiaceae</taxon>
        <taxon>Antrihabitans</taxon>
    </lineage>
</organism>
<dbReference type="Pfam" id="PF08240">
    <property type="entry name" value="ADH_N"/>
    <property type="match status" value="1"/>
</dbReference>
<dbReference type="RefSeq" id="WP_149433272.1">
    <property type="nucleotide sequence ID" value="NZ_VLNY01000029.1"/>
</dbReference>
<dbReference type="AlphaFoldDB" id="A0A5A7S0L5"/>
<dbReference type="InterPro" id="IPR011032">
    <property type="entry name" value="GroES-like_sf"/>
</dbReference>
<name>A0A5A7S0L5_9NOCA</name>
<evidence type="ECO:0000256" key="1">
    <source>
        <dbReference type="ARBA" id="ARBA00022857"/>
    </source>
</evidence>
<evidence type="ECO:0000259" key="3">
    <source>
        <dbReference type="SMART" id="SM00829"/>
    </source>
</evidence>
<sequence length="314" mass="32507">MEAIVVTEFGSAEQMRWKTKPDPVPGPGQVRIAVEASGIHRVDLEVRAGHRLGTFPLPDLPYVPGREVAGTVDQVGNDVDRHLLGIRVAVSLGNANGGYARFALAPDVDLHPIDPALDAGIAVAMVGTGRTALGLLANAQLSAADTVLITGAAGGLGVLFVQAAHRLGATVIAVSGGAEKTTLTTTLGADLSVDHNQPDWLEQIRRHRPTVLLDGSGGTIGAAAVHVLAPHARALFFGHPTGVSDAELAQLGIASTMALGGFTPEKNRTWAAEALAEAAAGELIPQITRFPLADAAHAHIEFDARRTLGKVVLI</sequence>
<comment type="caution">
    <text evidence="4">The sequence shown here is derived from an EMBL/GenBank/DDBJ whole genome shotgun (WGS) entry which is preliminary data.</text>
</comment>
<dbReference type="GO" id="GO:0035925">
    <property type="term" value="F:mRNA 3'-UTR AU-rich region binding"/>
    <property type="evidence" value="ECO:0007669"/>
    <property type="project" value="TreeGrafter"/>
</dbReference>
<dbReference type="GO" id="GO:0005829">
    <property type="term" value="C:cytosol"/>
    <property type="evidence" value="ECO:0007669"/>
    <property type="project" value="TreeGrafter"/>
</dbReference>
<gene>
    <name evidence="4" type="ORF">FOY51_26515</name>
</gene>